<proteinExistence type="inferred from homology"/>
<comment type="caution">
    <text evidence="4">The sequence shown here is derived from an EMBL/GenBank/DDBJ whole genome shotgun (WGS) entry which is preliminary data.</text>
</comment>
<dbReference type="SUPFAM" id="SSF54565">
    <property type="entry name" value="Ribosomal protein S16"/>
    <property type="match status" value="1"/>
</dbReference>
<evidence type="ECO:0000313" key="5">
    <source>
        <dbReference type="Proteomes" id="UP000528322"/>
    </source>
</evidence>
<dbReference type="NCBIfam" id="TIGR00002">
    <property type="entry name" value="S16"/>
    <property type="match status" value="1"/>
</dbReference>
<dbReference type="InterPro" id="IPR000307">
    <property type="entry name" value="Ribosomal_bS16"/>
</dbReference>
<dbReference type="Proteomes" id="UP000528322">
    <property type="component" value="Unassembled WGS sequence"/>
</dbReference>
<protein>
    <recommendedName>
        <fullName evidence="3">Small ribosomal subunit protein bS16</fullName>
    </recommendedName>
</protein>
<keyword evidence="5" id="KW-1185">Reference proteome</keyword>
<dbReference type="GO" id="GO:0005737">
    <property type="term" value="C:cytoplasm"/>
    <property type="evidence" value="ECO:0007669"/>
    <property type="project" value="UniProtKB-ARBA"/>
</dbReference>
<dbReference type="EMBL" id="JACHID010000008">
    <property type="protein sequence ID" value="MBB5022155.1"/>
    <property type="molecule type" value="Genomic_DNA"/>
</dbReference>
<sequence length="97" mass="10946">MAVKIRLKRLGSKKRPFYRIVAMDARTPRDGQSLQIIGTYNPTKEPAELNVDEERALYWLGVGAEPSDTARSLLSKKGVMEKFHQQKLAKKSTEAAE</sequence>
<dbReference type="InterPro" id="IPR023803">
    <property type="entry name" value="Ribosomal_bS16_dom_sf"/>
</dbReference>
<accession>A0A7W8DH58</accession>
<keyword evidence="2 3" id="KW-0687">Ribonucleoprotein</keyword>
<evidence type="ECO:0000256" key="2">
    <source>
        <dbReference type="ARBA" id="ARBA00023274"/>
    </source>
</evidence>
<dbReference type="Gene3D" id="3.30.1320.10">
    <property type="match status" value="1"/>
</dbReference>
<dbReference type="GO" id="GO:0006412">
    <property type="term" value="P:translation"/>
    <property type="evidence" value="ECO:0007669"/>
    <property type="project" value="UniProtKB-UniRule"/>
</dbReference>
<dbReference type="PANTHER" id="PTHR12919">
    <property type="entry name" value="30S RIBOSOMAL PROTEIN S16"/>
    <property type="match status" value="1"/>
</dbReference>
<dbReference type="GO" id="GO:0003735">
    <property type="term" value="F:structural constituent of ribosome"/>
    <property type="evidence" value="ECO:0007669"/>
    <property type="project" value="InterPro"/>
</dbReference>
<comment type="similarity">
    <text evidence="3">Belongs to the bacterial ribosomal protein bS16 family.</text>
</comment>
<evidence type="ECO:0000256" key="3">
    <source>
        <dbReference type="HAMAP-Rule" id="MF_00385"/>
    </source>
</evidence>
<organism evidence="4 5">
    <name type="scientific">Desulfurispira natronophila</name>
    <dbReference type="NCBI Taxonomy" id="682562"/>
    <lineage>
        <taxon>Bacteria</taxon>
        <taxon>Pseudomonadati</taxon>
        <taxon>Chrysiogenota</taxon>
        <taxon>Chrysiogenia</taxon>
        <taxon>Chrysiogenales</taxon>
        <taxon>Chrysiogenaceae</taxon>
        <taxon>Desulfurispira</taxon>
    </lineage>
</organism>
<dbReference type="Pfam" id="PF00886">
    <property type="entry name" value="Ribosomal_S16"/>
    <property type="match status" value="1"/>
</dbReference>
<reference evidence="4 5" key="1">
    <citation type="submission" date="2020-08" db="EMBL/GenBank/DDBJ databases">
        <title>Genomic Encyclopedia of Type Strains, Phase IV (KMG-IV): sequencing the most valuable type-strain genomes for metagenomic binning, comparative biology and taxonomic classification.</title>
        <authorList>
            <person name="Goeker M."/>
        </authorList>
    </citation>
    <scope>NUCLEOTIDE SEQUENCE [LARGE SCALE GENOMIC DNA]</scope>
    <source>
        <strain evidence="4 5">DSM 22071</strain>
    </source>
</reference>
<dbReference type="AlphaFoldDB" id="A0A7W8DH58"/>
<dbReference type="PANTHER" id="PTHR12919:SF20">
    <property type="entry name" value="SMALL RIBOSOMAL SUBUNIT PROTEIN BS16M"/>
    <property type="match status" value="1"/>
</dbReference>
<evidence type="ECO:0000313" key="4">
    <source>
        <dbReference type="EMBL" id="MBB5022155.1"/>
    </source>
</evidence>
<gene>
    <name evidence="3" type="primary">rpsP</name>
    <name evidence="4" type="ORF">HNR37_001483</name>
</gene>
<name>A0A7W8DH58_9BACT</name>
<dbReference type="GO" id="GO:0015935">
    <property type="term" value="C:small ribosomal subunit"/>
    <property type="evidence" value="ECO:0007669"/>
    <property type="project" value="TreeGrafter"/>
</dbReference>
<keyword evidence="1 3" id="KW-0689">Ribosomal protein</keyword>
<dbReference type="HAMAP" id="MF_00385">
    <property type="entry name" value="Ribosomal_bS16"/>
    <property type="match status" value="1"/>
</dbReference>
<evidence type="ECO:0000256" key="1">
    <source>
        <dbReference type="ARBA" id="ARBA00022980"/>
    </source>
</evidence>
<dbReference type="RefSeq" id="WP_183732159.1">
    <property type="nucleotide sequence ID" value="NZ_JACHID010000008.1"/>
</dbReference>